<name>A0ABU1XSU3_9NOCA</name>
<dbReference type="GO" id="GO:0018577">
    <property type="term" value="F:catechol 2,3-dioxygenase activity"/>
    <property type="evidence" value="ECO:0007669"/>
    <property type="project" value="UniProtKB-EC"/>
</dbReference>
<keyword evidence="3" id="KW-0479">Metal-binding</keyword>
<feature type="domain" description="VOC" evidence="8">
    <location>
        <begin position="146"/>
        <end position="266"/>
    </location>
</feature>
<keyword evidence="7 9" id="KW-0560">Oxidoreductase</keyword>
<evidence type="ECO:0000259" key="8">
    <source>
        <dbReference type="PROSITE" id="PS51819"/>
    </source>
</evidence>
<dbReference type="InterPro" id="IPR017624">
    <property type="entry name" value="Catechol_2-3_dOase"/>
</dbReference>
<comment type="caution">
    <text evidence="9">The sequence shown here is derived from an EMBL/GenBank/DDBJ whole genome shotgun (WGS) entry which is preliminary data.</text>
</comment>
<comment type="similarity">
    <text evidence="1">Belongs to the extradiol ring-cleavage dioxygenase family.</text>
</comment>
<sequence>MGVMRLGYVHARQTDLAKGVEYYTDTLGMKVMHTDDQGRVYLKAWDEYDHHSVVLEDGGVGLVKLGYKCETPDDLAVFEKRLARFGCSVERMSAGDNAGIGDGVRVVLPSEHVLELYSEAEYVGNELGLLNPAVAPRHPIGASVPRLEHAVITTTDAATVERLFAECLGFHASERIIDNVEDQNLIGSFMFCGNSPHDIAIMPGPNGKLHHFAFHLEDWSAILRAGQVLGDYDVPIDEGPKQHGITRGMTIYMFDPAGNRNEVFAGGYATFPDFKTITWTSDQLTKGVFYVGNELSERFLNTVT</sequence>
<evidence type="ECO:0000256" key="4">
    <source>
        <dbReference type="ARBA" id="ARBA00022737"/>
    </source>
</evidence>
<dbReference type="Pfam" id="PF00903">
    <property type="entry name" value="Glyoxalase"/>
    <property type="match status" value="1"/>
</dbReference>
<evidence type="ECO:0000256" key="7">
    <source>
        <dbReference type="ARBA" id="ARBA00023002"/>
    </source>
</evidence>
<dbReference type="EC" id="1.13.11.2" evidence="9"/>
<comment type="subunit">
    <text evidence="2">Homotetramer.</text>
</comment>
<evidence type="ECO:0000256" key="5">
    <source>
        <dbReference type="ARBA" id="ARBA00022797"/>
    </source>
</evidence>
<dbReference type="InterPro" id="IPR004360">
    <property type="entry name" value="Glyas_Fos-R_dOase_dom"/>
</dbReference>
<dbReference type="Gene3D" id="3.10.180.10">
    <property type="entry name" value="2,3-Dihydroxybiphenyl 1,2-Dioxygenase, domain 1"/>
    <property type="match status" value="2"/>
</dbReference>
<evidence type="ECO:0000256" key="6">
    <source>
        <dbReference type="ARBA" id="ARBA00022964"/>
    </source>
</evidence>
<evidence type="ECO:0000256" key="1">
    <source>
        <dbReference type="ARBA" id="ARBA00008784"/>
    </source>
</evidence>
<feature type="domain" description="VOC" evidence="8">
    <location>
        <begin position="5"/>
        <end position="119"/>
    </location>
</feature>
<keyword evidence="6" id="KW-0223">Dioxygenase</keyword>
<dbReference type="RefSeq" id="WP_310408550.1">
    <property type="nucleotide sequence ID" value="NZ_JAVDWW010000019.1"/>
</dbReference>
<evidence type="ECO:0000256" key="2">
    <source>
        <dbReference type="ARBA" id="ARBA00011881"/>
    </source>
</evidence>
<organism evidence="9 10">
    <name type="scientific">Nocardia kruczakiae</name>
    <dbReference type="NCBI Taxonomy" id="261477"/>
    <lineage>
        <taxon>Bacteria</taxon>
        <taxon>Bacillati</taxon>
        <taxon>Actinomycetota</taxon>
        <taxon>Actinomycetes</taxon>
        <taxon>Mycobacteriales</taxon>
        <taxon>Nocardiaceae</taxon>
        <taxon>Nocardia</taxon>
    </lineage>
</organism>
<proteinExistence type="inferred from homology"/>
<keyword evidence="5" id="KW-0058">Aromatic hydrocarbons catabolism</keyword>
<evidence type="ECO:0000313" key="9">
    <source>
        <dbReference type="EMBL" id="MDR7173052.1"/>
    </source>
</evidence>
<dbReference type="Pfam" id="PF22247">
    <property type="entry name" value="Diox-like_N"/>
    <property type="match status" value="1"/>
</dbReference>
<dbReference type="NCBIfam" id="TIGR03211">
    <property type="entry name" value="catechol_2_3"/>
    <property type="match status" value="1"/>
</dbReference>
<keyword evidence="4" id="KW-0677">Repeat</keyword>
<evidence type="ECO:0000313" key="10">
    <source>
        <dbReference type="Proteomes" id="UP001251217"/>
    </source>
</evidence>
<keyword evidence="10" id="KW-1185">Reference proteome</keyword>
<dbReference type="EMBL" id="JAVDWW010000019">
    <property type="protein sequence ID" value="MDR7173052.1"/>
    <property type="molecule type" value="Genomic_DNA"/>
</dbReference>
<evidence type="ECO:0000256" key="3">
    <source>
        <dbReference type="ARBA" id="ARBA00022723"/>
    </source>
</evidence>
<dbReference type="Proteomes" id="UP001251217">
    <property type="component" value="Unassembled WGS sequence"/>
</dbReference>
<dbReference type="SUPFAM" id="SSF54593">
    <property type="entry name" value="Glyoxalase/Bleomycin resistance protein/Dihydroxybiphenyl dioxygenase"/>
    <property type="match status" value="1"/>
</dbReference>
<dbReference type="InterPro" id="IPR029068">
    <property type="entry name" value="Glyas_Bleomycin-R_OHBP_Dase"/>
</dbReference>
<dbReference type="InterPro" id="IPR037523">
    <property type="entry name" value="VOC_core"/>
</dbReference>
<dbReference type="InterPro" id="IPR054560">
    <property type="entry name" value="XylE-like_N"/>
</dbReference>
<accession>A0ABU1XSU3</accession>
<reference evidence="9 10" key="1">
    <citation type="submission" date="2023-07" db="EMBL/GenBank/DDBJ databases">
        <title>Sorghum-associated microbial communities from plants grown in Nebraska, USA.</title>
        <authorList>
            <person name="Schachtman D."/>
        </authorList>
    </citation>
    <scope>NUCLEOTIDE SEQUENCE [LARGE SCALE GENOMIC DNA]</scope>
    <source>
        <strain evidence="9 10">4272</strain>
    </source>
</reference>
<dbReference type="PROSITE" id="PS51819">
    <property type="entry name" value="VOC"/>
    <property type="match status" value="2"/>
</dbReference>
<gene>
    <name evidence="9" type="ORF">J2W56_006818</name>
</gene>
<protein>
    <submittedName>
        <fullName evidence="9">Catechol 2,3-dioxygenase</fullName>
        <ecNumber evidence="9">1.13.11.2</ecNumber>
    </submittedName>
</protein>